<dbReference type="EMBL" id="AAMAPH010000010">
    <property type="protein sequence ID" value="EDF3747023.1"/>
    <property type="molecule type" value="Genomic_DNA"/>
</dbReference>
<evidence type="ECO:0000313" key="33">
    <source>
        <dbReference type="EMBL" id="HAE0765290.1"/>
    </source>
</evidence>
<dbReference type="EMBL" id="AALGFK010000002">
    <property type="protein sequence ID" value="ECY9605156.1"/>
    <property type="molecule type" value="Genomic_DNA"/>
</dbReference>
<dbReference type="EMBL" id="AALIOX010000001">
    <property type="protein sequence ID" value="EDA0008864.1"/>
    <property type="molecule type" value="Genomic_DNA"/>
</dbReference>
<evidence type="ECO:0000313" key="17">
    <source>
        <dbReference type="EMBL" id="ECV3149605.1"/>
    </source>
</evidence>
<dbReference type="EMBL" id="AAMARA010000001">
    <property type="protein sequence ID" value="EDF3866536.1"/>
    <property type="molecule type" value="Genomic_DNA"/>
</dbReference>
<evidence type="ECO:0000313" key="9">
    <source>
        <dbReference type="EMBL" id="ECB6708275.1"/>
    </source>
</evidence>
<evidence type="ECO:0000313" key="50">
    <source>
        <dbReference type="Proteomes" id="UP000322618"/>
    </source>
</evidence>
<dbReference type="EMBL" id="AAGJXF010000002">
    <property type="protein sequence ID" value="EBO8722815.1"/>
    <property type="molecule type" value="Genomic_DNA"/>
</dbReference>
<evidence type="ECO:0000313" key="39">
    <source>
        <dbReference type="EMBL" id="HAE3985617.1"/>
    </source>
</evidence>
<evidence type="ECO:0000313" key="15">
    <source>
        <dbReference type="EMBL" id="ECU3685789.1"/>
    </source>
</evidence>
<dbReference type="EMBL" id="AAKMKW010000035">
    <property type="protein sequence ID" value="ECT3327871.1"/>
    <property type="molecule type" value="Genomic_DNA"/>
</dbReference>
<organism evidence="26">
    <name type="scientific">Salmonella montevideo</name>
    <dbReference type="NCBI Taxonomy" id="115981"/>
    <lineage>
        <taxon>Bacteria</taxon>
        <taxon>Pseudomonadati</taxon>
        <taxon>Pseudomonadota</taxon>
        <taxon>Gammaproteobacteria</taxon>
        <taxon>Enterobacterales</taxon>
        <taxon>Enterobacteriaceae</taxon>
        <taxon>Salmonella</taxon>
    </lineage>
</organism>
<dbReference type="EMBL" id="AALRRW010000001">
    <property type="protein sequence ID" value="EDC6717603.1"/>
    <property type="molecule type" value="Genomic_DNA"/>
</dbReference>
<evidence type="ECO:0000313" key="45">
    <source>
        <dbReference type="EMBL" id="HAF0921004.1"/>
    </source>
</evidence>
<evidence type="ECO:0000313" key="30">
    <source>
        <dbReference type="EMBL" id="EDG1351825.1"/>
    </source>
</evidence>
<evidence type="ECO:0000313" key="13">
    <source>
        <dbReference type="EMBL" id="ECT3327871.1"/>
    </source>
</evidence>
<dbReference type="EMBL" id="DAAUCY010000009">
    <property type="protein sequence ID" value="HAF1251593.1"/>
    <property type="molecule type" value="Genomic_DNA"/>
</dbReference>
<evidence type="ECO:0000313" key="29">
    <source>
        <dbReference type="EMBL" id="EDG0895466.1"/>
    </source>
</evidence>
<dbReference type="EMBL" id="AAGVOP010000217">
    <property type="protein sequence ID" value="EBS4622681.1"/>
    <property type="molecule type" value="Genomic_DNA"/>
</dbReference>
<dbReference type="EMBL" id="AALHUF010000002">
    <property type="protein sequence ID" value="ECZ7801982.1"/>
    <property type="molecule type" value="Genomic_DNA"/>
</dbReference>
<evidence type="ECO:0000313" key="44">
    <source>
        <dbReference type="EMBL" id="HAE9387099.1"/>
    </source>
</evidence>
<dbReference type="EMBL" id="AAMDCD010000014">
    <property type="protein sequence ID" value="EDG1351825.1"/>
    <property type="molecule type" value="Genomic_DNA"/>
</dbReference>
<reference evidence="21" key="5">
    <citation type="submission" date="2018-07" db="EMBL/GenBank/DDBJ databases">
        <authorList>
            <person name="Ashton P.M."/>
            <person name="Dallman T."/>
            <person name="Nair S."/>
            <person name="De Pinna E."/>
            <person name="Peters T."/>
            <person name="Grant K."/>
        </authorList>
    </citation>
    <scope>NUCLEOTIDE SEQUENCE</scope>
    <source>
        <strain evidence="6">160770</strain>
        <strain evidence="10">197101</strain>
        <strain evidence="9">319650</strain>
        <strain evidence="7">401701</strain>
        <strain evidence="21">56964</strain>
        <strain evidence="2">758106</strain>
        <strain evidence="28">818883</strain>
    </source>
</reference>
<dbReference type="EMBL" id="AAKPPR010000001">
    <property type="protein sequence ID" value="ECU3332420.1"/>
    <property type="molecule type" value="Genomic_DNA"/>
</dbReference>
<evidence type="ECO:0000313" key="46">
    <source>
        <dbReference type="EMBL" id="HAF1251593.1"/>
    </source>
</evidence>
<dbReference type="Proteomes" id="UP000839901">
    <property type="component" value="Unassembled WGS sequence"/>
</dbReference>
<dbReference type="EMBL" id="AAKSUE010000062">
    <property type="protein sequence ID" value="ECV0722503.1"/>
    <property type="molecule type" value="Genomic_DNA"/>
</dbReference>
<dbReference type="EMBL" id="DAAUAZ010000001">
    <property type="protein sequence ID" value="HAF0921004.1"/>
    <property type="molecule type" value="Genomic_DNA"/>
</dbReference>
<protein>
    <submittedName>
        <fullName evidence="26">Uncharacterized protein</fullName>
    </submittedName>
</protein>
<evidence type="ECO:0000313" key="48">
    <source>
        <dbReference type="EMBL" id="HAF7391968.1"/>
    </source>
</evidence>
<evidence type="ECO:0000313" key="23">
    <source>
        <dbReference type="EMBL" id="EDA0008864.1"/>
    </source>
</evidence>
<accession>A0A3A3MKU1</accession>
<evidence type="ECO:0000313" key="7">
    <source>
        <dbReference type="EMBL" id="EBW3453471.1"/>
    </source>
</evidence>
<evidence type="ECO:0000313" key="36">
    <source>
        <dbReference type="EMBL" id="HAE0879566.1"/>
    </source>
</evidence>
<evidence type="ECO:0000313" key="41">
    <source>
        <dbReference type="EMBL" id="HAE8951406.1"/>
    </source>
</evidence>
<evidence type="ECO:0000313" key="47">
    <source>
        <dbReference type="EMBL" id="HAF7253401.1"/>
    </source>
</evidence>
<reference evidence="17" key="2">
    <citation type="submission" date="2018-06" db="EMBL/GenBank/DDBJ databases">
        <authorList>
            <consortium name="NARMS: The National Antimicrobial Resistance Monitoring System"/>
        </authorList>
    </citation>
    <scope>NUCLEOTIDE SEQUENCE</scope>
    <source>
        <strain evidence="14">CVM N17S1479</strain>
        <strain evidence="11">FSIS11705537</strain>
        <strain evidence="17">FSIS11810643</strain>
        <strain evidence="8">FSIS11814638</strain>
        <strain evidence="4">FSIS11815944</strain>
        <strain evidence="3">FSIS11920988</strain>
        <strain evidence="20">FSIS1504186</strain>
        <strain evidence="25">FSIS1607655</strain>
        <strain evidence="29">FSIS1700054</strain>
    </source>
</reference>
<dbReference type="EMBL" id="DAAWDQ010000093">
    <property type="protein sequence ID" value="HAF7391968.1"/>
    <property type="molecule type" value="Genomic_DNA"/>
</dbReference>
<evidence type="ECO:0000256" key="1">
    <source>
        <dbReference type="SAM" id="Phobius"/>
    </source>
</evidence>
<dbReference type="EMBL" id="DAATNX010000099">
    <property type="protein sequence ID" value="HAE9332307.1"/>
    <property type="molecule type" value="Genomic_DNA"/>
</dbReference>
<evidence type="ECO:0000313" key="5">
    <source>
        <dbReference type="EMBL" id="EBO8722815.1"/>
    </source>
</evidence>
<dbReference type="EMBL" id="AAMCON010000001">
    <property type="protein sequence ID" value="EDF9738794.1"/>
    <property type="molecule type" value="Genomic_DNA"/>
</dbReference>
<evidence type="ECO:0000313" key="8">
    <source>
        <dbReference type="EMBL" id="EBZ3294314.1"/>
    </source>
</evidence>
<evidence type="ECO:0000313" key="42">
    <source>
        <dbReference type="EMBL" id="HAE9332307.1"/>
    </source>
</evidence>
<dbReference type="EMBL" id="DAAQTN010000001">
    <property type="protein sequence ID" value="HAE0805438.1"/>
    <property type="molecule type" value="Genomic_DNA"/>
</dbReference>
<dbReference type="EMBL" id="AAKPRQ010000013">
    <property type="protein sequence ID" value="ECU3685789.1"/>
    <property type="molecule type" value="Genomic_DNA"/>
</dbReference>
<dbReference type="EMBL" id="AAHYIA010000016">
    <property type="protein sequence ID" value="ECB6708275.1"/>
    <property type="molecule type" value="Genomic_DNA"/>
</dbReference>
<evidence type="ECO:0000313" key="25">
    <source>
        <dbReference type="EMBL" id="EDC6717603.1"/>
    </source>
</evidence>
<gene>
    <name evidence="18" type="ORF">AHY82_02185</name>
    <name evidence="22" type="ORF">AIG37_03675</name>
    <name evidence="20" type="ORF">AU259_00560</name>
    <name evidence="21" type="ORF">AVH73_02230</name>
    <name evidence="23" type="ORF">AXU14_00560</name>
    <name evidence="24" type="ORF">AXU32_18710</name>
    <name evidence="27" type="ORF">B0D32_01930</name>
    <name evidence="30" type="ORF">B5881_11680</name>
    <name evidence="29" type="ORF">B6C67_00560</name>
    <name evidence="25" type="ORF">BIW02_00560</name>
    <name evidence="31" type="ORF">BS131_13970</name>
    <name evidence="26" type="ORF">BZ049_14525</name>
    <name evidence="11" type="ORF">CW117_02035</name>
    <name evidence="16" type="ORF">D0215_23075</name>
    <name evidence="13" type="ORF">D2K49_16000</name>
    <name evidence="8" type="ORF">D9U82_06315</name>
    <name evidence="12" type="ORF">DK664_22790</name>
    <name evidence="7" type="ORF">DPE74_00595</name>
    <name evidence="17" type="ORF">DPL19_05240</name>
    <name evidence="6" type="ORF">DQS63_21750</name>
    <name evidence="14" type="ORF">DYO72_02035</name>
    <name evidence="15" type="ORF">DYT96_12560</name>
    <name evidence="9" type="ORF">E0U36_15925</name>
    <name evidence="10" type="ORF">E1406_03460</name>
    <name evidence="49" type="ORF">E4933_02970</name>
    <name evidence="5" type="ORF">E4S88_02495</name>
    <name evidence="4" type="ORF">EIC46_14860</name>
    <name evidence="3" type="ORF">FEH78_12685</name>
    <name evidence="2" type="ORF">FJJ53_02220</name>
    <name evidence="37" type="ORF">G2800_05190</name>
    <name evidence="32" type="ORF">G2805_08875</name>
    <name evidence="35" type="ORF">G2893_01940</name>
    <name evidence="34" type="ORF">G2898_05430</name>
    <name evidence="36" type="ORF">G2910_05240</name>
    <name evidence="33" type="ORF">G2911_01955</name>
    <name evidence="38" type="ORF">G3401_000387</name>
    <name evidence="39" type="ORF">G4B33_001263</name>
    <name evidence="43" type="ORF">G4Y05_004528</name>
    <name evidence="42" type="ORF">G4Y15_004490</name>
    <name evidence="41" type="ORF">G4Y21_004514</name>
    <name evidence="44" type="ORF">G4Y22_000813</name>
    <name evidence="48" type="ORF">G9254_004600</name>
    <name evidence="46" type="ORF">G9G40_001283</name>
    <name evidence="45" type="ORF">G9G43_000561</name>
    <name evidence="47" type="ORF">G9X30_002448</name>
    <name evidence="28" type="ORF">GBH27_00940</name>
    <name evidence="40" type="ORF">GND10_000569</name>
    <name evidence="19" type="ORF">II32_00515</name>
</gene>
<comment type="caution">
    <text evidence="26">The sequence shown here is derived from an EMBL/GenBank/DDBJ whole genome shotgun (WGS) entry which is preliminary data.</text>
</comment>
<evidence type="ECO:0000313" key="27">
    <source>
        <dbReference type="EMBL" id="EDF3866536.1"/>
    </source>
</evidence>
<dbReference type="EMBL" id="DAATOZ010000109">
    <property type="protein sequence ID" value="HAE8951406.1"/>
    <property type="molecule type" value="Genomic_DNA"/>
</dbReference>
<dbReference type="RefSeq" id="WP_001180571.1">
    <property type="nucleotide sequence ID" value="NZ_CP029039.1"/>
</dbReference>
<dbReference type="EMBL" id="AAGJVW010000019">
    <property type="protein sequence ID" value="EBO8588032.1"/>
    <property type="molecule type" value="Genomic_DNA"/>
</dbReference>
<dbReference type="EMBL" id="AAKLCW010000105">
    <property type="protein sequence ID" value="ECS9171144.1"/>
    <property type="molecule type" value="Genomic_DNA"/>
</dbReference>
<dbReference type="EMBL" id="DAARLW010000001">
    <property type="protein sequence ID" value="HAE2970167.1"/>
    <property type="molecule type" value="Genomic_DNA"/>
</dbReference>
<dbReference type="EMBL" id="AAKKUG010000001">
    <property type="protein sequence ID" value="ECS8997893.1"/>
    <property type="molecule type" value="Genomic_DNA"/>
</dbReference>
<dbReference type="EMBL" id="AALCUX010000001">
    <property type="protein sequence ID" value="ECY3342576.1"/>
    <property type="molecule type" value="Genomic_DNA"/>
</dbReference>
<keyword evidence="1" id="KW-0472">Membrane</keyword>
<dbReference type="EMBL" id="AAKXFP010000001">
    <property type="protein sequence ID" value="ECW6424131.1"/>
    <property type="molecule type" value="Genomic_DNA"/>
</dbReference>
<dbReference type="EMBL" id="DAAQWK010000002">
    <property type="protein sequence ID" value="HAE1153504.1"/>
    <property type="molecule type" value="Genomic_DNA"/>
</dbReference>
<dbReference type="EMBL" id="DAAQUD010000002">
    <property type="protein sequence ID" value="HAE0879566.1"/>
    <property type="molecule type" value="Genomic_DNA"/>
</dbReference>
<dbReference type="EMBL" id="AAHIBZ010000001">
    <property type="protein sequence ID" value="EBW3453471.1"/>
    <property type="molecule type" value="Genomic_DNA"/>
</dbReference>
<dbReference type="AlphaFoldDB" id="A0A3A3MKU1"/>
<evidence type="ECO:0000313" key="22">
    <source>
        <dbReference type="EMBL" id="ECZ7801982.1"/>
    </source>
</evidence>
<evidence type="ECO:0000313" key="34">
    <source>
        <dbReference type="EMBL" id="HAE0783511.1"/>
    </source>
</evidence>
<dbReference type="Proteomes" id="UP000322618">
    <property type="component" value="Unassembled WGS sequence"/>
</dbReference>
<evidence type="ECO:0000313" key="40">
    <source>
        <dbReference type="EMBL" id="HAE4142084.1"/>
    </source>
</evidence>
<evidence type="ECO:0000313" key="35">
    <source>
        <dbReference type="EMBL" id="HAE0805438.1"/>
    </source>
</evidence>
<evidence type="ECO:0000313" key="21">
    <source>
        <dbReference type="EMBL" id="ECY9605156.1"/>
    </source>
</evidence>
<dbReference type="EMBL" id="DAARUM010000005">
    <property type="protein sequence ID" value="HAE3985617.1"/>
    <property type="molecule type" value="Genomic_DNA"/>
</dbReference>
<evidence type="ECO:0000313" key="16">
    <source>
        <dbReference type="EMBL" id="ECV0722503.1"/>
    </source>
</evidence>
<reference evidence="26" key="4">
    <citation type="submission" date="2018-07" db="EMBL/GenBank/DDBJ databases">
        <authorList>
            <consortium name="PulseNet: The National Subtyping Network for Foodborne Disease Surveillance"/>
            <person name="Tarr C.L."/>
            <person name="Trees E."/>
            <person name="Katz L.S."/>
            <person name="Carleton-Romer H.A."/>
            <person name="Stroika S."/>
            <person name="Kucerova Z."/>
            <person name="Roache K.F."/>
            <person name="Sabol A.L."/>
            <person name="Besser J."/>
            <person name="Gerner-Smidt P."/>
        </authorList>
    </citation>
    <scope>NUCLEOTIDE SEQUENCE</scope>
    <source>
        <strain evidence="31">PNUSAS005717</strain>
        <strain evidence="26">PNUSAS007847</strain>
        <strain evidence="30">PNUSAS010114</strain>
    </source>
</reference>
<evidence type="ECO:0000313" key="24">
    <source>
        <dbReference type="EMBL" id="EDB4302566.1"/>
    </source>
</evidence>
<evidence type="ECO:0000313" key="2">
    <source>
        <dbReference type="EMBL" id="EBG8085617.1"/>
    </source>
</evidence>
<evidence type="ECO:0000313" key="32">
    <source>
        <dbReference type="EMBL" id="HAE0610525.1"/>
    </source>
</evidence>
<evidence type="ECO:0000313" key="49">
    <source>
        <dbReference type="EMBL" id="KAA7156837.1"/>
    </source>
</evidence>
<dbReference type="EMBL" id="DAATOC010000098">
    <property type="protein sequence ID" value="HAE9354858.1"/>
    <property type="molecule type" value="Genomic_DNA"/>
</dbReference>
<evidence type="ECO:0000313" key="4">
    <source>
        <dbReference type="EMBL" id="EBO8588032.1"/>
    </source>
</evidence>
<dbReference type="EMBL" id="SRBT01000001">
    <property type="protein sequence ID" value="KAA7156837.1"/>
    <property type="molecule type" value="Genomic_DNA"/>
</dbReference>
<dbReference type="EMBL" id="AAKUXP010000002">
    <property type="protein sequence ID" value="ECV9755006.1"/>
    <property type="molecule type" value="Genomic_DNA"/>
</dbReference>
<feature type="transmembrane region" description="Helical" evidence="1">
    <location>
        <begin position="39"/>
        <end position="60"/>
    </location>
</feature>
<dbReference type="EMBL" id="AAKSCW010000005">
    <property type="protein sequence ID" value="ECV3149605.1"/>
    <property type="molecule type" value="Genomic_DNA"/>
</dbReference>
<dbReference type="EMBL" id="AAMKGK010000012">
    <property type="protein sequence ID" value="EDI2488110.1"/>
    <property type="molecule type" value="Genomic_DNA"/>
</dbReference>
<keyword evidence="1" id="KW-0812">Transmembrane</keyword>
<evidence type="ECO:0000313" key="11">
    <source>
        <dbReference type="EMBL" id="ECS8997893.1"/>
    </source>
</evidence>
<evidence type="ECO:0000313" key="26">
    <source>
        <dbReference type="EMBL" id="EDF3747023.1"/>
    </source>
</evidence>
<evidence type="ECO:0000313" key="37">
    <source>
        <dbReference type="EMBL" id="HAE1153504.1"/>
    </source>
</evidence>
<dbReference type="EMBL" id="DAAQTF010000001">
    <property type="protein sequence ID" value="HAE0765290.1"/>
    <property type="molecule type" value="Genomic_DNA"/>
</dbReference>
<evidence type="ECO:0000313" key="6">
    <source>
        <dbReference type="EMBL" id="EBS4622681.1"/>
    </source>
</evidence>
<dbReference type="EMBL" id="AAMCZA010000001">
    <property type="protein sequence ID" value="EDG0895466.1"/>
    <property type="molecule type" value="Genomic_DNA"/>
</dbReference>
<dbReference type="EMBL" id="DAAWCN010000015">
    <property type="protein sequence ID" value="HAF7253401.1"/>
    <property type="molecule type" value="Genomic_DNA"/>
</dbReference>
<dbReference type="EMBL" id="AAFKBF010000001">
    <property type="protein sequence ID" value="EBG8085617.1"/>
    <property type="molecule type" value="Genomic_DNA"/>
</dbReference>
<evidence type="ECO:0000313" key="3">
    <source>
        <dbReference type="EMBL" id="EBM9177205.1"/>
    </source>
</evidence>
<evidence type="ECO:0000313" key="38">
    <source>
        <dbReference type="EMBL" id="HAE2970167.1"/>
    </source>
</evidence>
<sequence length="154" mass="16951">MQNLTVWIRAIATFFLCLALASTDKTIYTLLEQASAGVIGSILGGITAGISVIFGILAVINKGEKSTDFTDYLDSLELDLKLLVMCLAVTIFLPYLRNYDIPLVNYPQHEFIPSKGKLFTALELFAIVLSLNLIAEVISCMILVVKKSFKIESK</sequence>
<evidence type="ECO:0000313" key="18">
    <source>
        <dbReference type="EMBL" id="ECV9755006.1"/>
    </source>
</evidence>
<evidence type="ECO:0000313" key="20">
    <source>
        <dbReference type="EMBL" id="ECY3342576.1"/>
    </source>
</evidence>
<feature type="transmembrane region" description="Helical" evidence="1">
    <location>
        <begin position="80"/>
        <end position="98"/>
    </location>
</feature>
<dbReference type="EMBL" id="AAGEDJ010000013">
    <property type="protein sequence ID" value="EBM9177205.1"/>
    <property type="molecule type" value="Genomic_DNA"/>
</dbReference>
<reference evidence="32" key="1">
    <citation type="journal article" date="2018" name="Genome Biol.">
        <title>SKESA: strategic k-mer extension for scrupulous assemblies.</title>
        <authorList>
            <person name="Souvorov A."/>
            <person name="Agarwala R."/>
            <person name="Lipman D.J."/>
        </authorList>
    </citation>
    <scope>NUCLEOTIDE SEQUENCE</scope>
    <source>
        <strain evidence="47">09-0646</strain>
        <strain evidence="38">09-1991</strain>
        <strain evidence="43">09-2247</strain>
        <strain evidence="42">09-5077</strain>
        <strain evidence="48">10-2196</strain>
        <strain evidence="44">10-6667</strain>
        <strain evidence="39">10-6841</strain>
        <strain evidence="41">12-1128</strain>
        <strain evidence="46">12-4802</strain>
        <strain evidence="45">13-0136</strain>
        <strain evidence="40">BCW_2023</strain>
        <strain evidence="32">Salmonella enterica</strain>
    </source>
</reference>
<dbReference type="EMBL" id="DAATOK010000001">
    <property type="protein sequence ID" value="HAE9387099.1"/>
    <property type="molecule type" value="Genomic_DNA"/>
</dbReference>
<dbReference type="EMBL" id="DAARVT010000001">
    <property type="protein sequence ID" value="HAE4142084.1"/>
    <property type="molecule type" value="Genomic_DNA"/>
</dbReference>
<reference evidence="49 50" key="6">
    <citation type="journal article" date="2019" name="Proc. Natl. Acad. Sci. U.S.A.">
        <title>Microbiome composition shapes rapid genomic adaptation of Drosophila melanogaster.</title>
        <authorList>
            <person name="Rudman S.M."/>
            <person name="Greenblum S."/>
            <person name="Hughes R.C."/>
            <person name="Rajpurohit S."/>
            <person name="Kiratli O."/>
            <person name="Lowder D.B."/>
            <person name="Lemmon S.G."/>
            <person name="Petrov D.A."/>
            <person name="Chaston J.M."/>
            <person name="Schmidt P."/>
        </authorList>
    </citation>
    <scope>NUCLEOTIDE SEQUENCE [LARGE SCALE GENOMIC DNA]</scope>
    <source>
        <strain evidence="49 50">ME2L-19-263</strain>
    </source>
</reference>
<evidence type="ECO:0000313" key="14">
    <source>
        <dbReference type="EMBL" id="ECU3332420.1"/>
    </source>
</evidence>
<dbReference type="EMBL" id="AAHQUA010000010">
    <property type="protein sequence ID" value="EBZ3294314.1"/>
    <property type="molecule type" value="Genomic_DNA"/>
</dbReference>
<reference evidence="49" key="7">
    <citation type="submission" date="2019-03" db="EMBL/GenBank/DDBJ databases">
        <authorList>
            <person name="Levent G."/>
            <person name="Schlochtermeier A."/>
            <person name="Ives S.E."/>
            <person name="Norman K.N."/>
            <person name="Lawhon S.D."/>
            <person name="Loneragan G.H."/>
            <person name="Anderson R.C."/>
            <person name="Scott H.M."/>
        </authorList>
    </citation>
    <scope>NUCLEOTIDE SEQUENCE</scope>
    <source>
        <strain evidence="49">ME2L-19-263</strain>
    </source>
</reference>
<dbReference type="EMBL" id="AAIOTV010000003">
    <property type="protein sequence ID" value="ECG5539900.1"/>
    <property type="molecule type" value="Genomic_DNA"/>
</dbReference>
<evidence type="ECO:0000313" key="12">
    <source>
        <dbReference type="EMBL" id="ECS9171144.1"/>
    </source>
</evidence>
<evidence type="ECO:0000313" key="43">
    <source>
        <dbReference type="EMBL" id="HAE9354858.1"/>
    </source>
</evidence>
<evidence type="ECO:0000313" key="10">
    <source>
        <dbReference type="EMBL" id="ECG5539900.1"/>
    </source>
</evidence>
<evidence type="ECO:0000313" key="31">
    <source>
        <dbReference type="EMBL" id="EDI2488110.1"/>
    </source>
</evidence>
<reference evidence="5" key="8">
    <citation type="submission" date="2019-06" db="EMBL/GenBank/DDBJ databases">
        <authorList>
            <consortium name="GenomeTrakr network: Whole genome sequencing for foodborne pathogen traceback"/>
        </authorList>
    </citation>
    <scope>NUCLEOTIDE SEQUENCE</scope>
    <source>
        <strain evidence="23">CFSAN032143</strain>
        <strain evidence="24">CFSAN032161</strain>
        <strain evidence="18">FDA00001465</strain>
        <strain evidence="22">FDA00004064</strain>
        <strain evidence="12">FSIS11809966</strain>
        <strain evidence="15">FSIS11812555</strain>
        <strain evidence="16">FSIS11813078</strain>
        <strain evidence="13">FSIS11813543</strain>
        <strain evidence="5">FSIS11919213</strain>
        <strain evidence="27">FSIS1709880</strain>
        <strain evidence="19">MDH-2014-00368</strain>
    </source>
</reference>
<keyword evidence="1" id="KW-1133">Transmembrane helix</keyword>
<evidence type="ECO:0000313" key="19">
    <source>
        <dbReference type="EMBL" id="ECW6424131.1"/>
    </source>
</evidence>
<dbReference type="EMBL" id="AALNLT010000069">
    <property type="protein sequence ID" value="EDB4302566.1"/>
    <property type="molecule type" value="Genomic_DNA"/>
</dbReference>
<dbReference type="EMBL" id="DAAQTK010000008">
    <property type="protein sequence ID" value="HAE0783511.1"/>
    <property type="molecule type" value="Genomic_DNA"/>
</dbReference>
<evidence type="ECO:0000313" key="28">
    <source>
        <dbReference type="EMBL" id="EDF9738794.1"/>
    </source>
</evidence>
<feature type="transmembrane region" description="Helical" evidence="1">
    <location>
        <begin position="118"/>
        <end position="145"/>
    </location>
</feature>
<name>A0A3A3MKU1_SALMO</name>
<proteinExistence type="predicted"/>
<reference evidence="38" key="3">
    <citation type="submission" date="2018-07" db="EMBL/GenBank/DDBJ databases">
        <authorList>
            <consortium name="NCBI Pathogen Detection Project"/>
        </authorList>
    </citation>
    <scope>NUCLEOTIDE SEQUENCE</scope>
    <source>
        <strain evidence="47">09-0646</strain>
        <strain evidence="38">09-1991</strain>
        <strain evidence="43">09-2247</strain>
        <strain evidence="42">09-5077</strain>
        <strain evidence="48">10-2196</strain>
        <strain evidence="44">10-6667</strain>
        <strain evidence="39">10-6841</strain>
        <strain evidence="41">12-1128</strain>
        <strain evidence="46">12-4802</strain>
        <strain evidence="45">13-0136</strain>
        <strain evidence="40">BCW_2023</strain>
        <strain evidence="32">Salmonella enterica</strain>
    </source>
</reference>
<dbReference type="EMBL" id="DAAQRW010000003">
    <property type="protein sequence ID" value="HAE0610525.1"/>
    <property type="molecule type" value="Genomic_DNA"/>
</dbReference>